<dbReference type="SUPFAM" id="SSF81383">
    <property type="entry name" value="F-box domain"/>
    <property type="match status" value="1"/>
</dbReference>
<evidence type="ECO:0000313" key="3">
    <source>
        <dbReference type="Proteomes" id="UP001558713"/>
    </source>
</evidence>
<proteinExistence type="predicted"/>
<dbReference type="NCBIfam" id="TIGR01640">
    <property type="entry name" value="F_box_assoc_1"/>
    <property type="match status" value="1"/>
</dbReference>
<dbReference type="InterPro" id="IPR017451">
    <property type="entry name" value="F-box-assoc_interact_dom"/>
</dbReference>
<dbReference type="Pfam" id="PF00646">
    <property type="entry name" value="F-box"/>
    <property type="match status" value="1"/>
</dbReference>
<dbReference type="PANTHER" id="PTHR31111:SF43">
    <property type="entry name" value="F-BOX ASSOCIATED UBIQUITINATION EFFECTOR FAMILY PROTEIN"/>
    <property type="match status" value="1"/>
</dbReference>
<dbReference type="SMART" id="SM00256">
    <property type="entry name" value="FBOX"/>
    <property type="match status" value="1"/>
</dbReference>
<gene>
    <name evidence="2" type="ORF">V5N11_036282</name>
</gene>
<feature type="domain" description="F-box" evidence="1">
    <location>
        <begin position="11"/>
        <end position="51"/>
    </location>
</feature>
<dbReference type="InterPro" id="IPR001810">
    <property type="entry name" value="F-box_dom"/>
</dbReference>
<comment type="caution">
    <text evidence="2">The sequence shown here is derived from an EMBL/GenBank/DDBJ whole genome shotgun (WGS) entry which is preliminary data.</text>
</comment>
<protein>
    <submittedName>
        <fullName evidence="2">F-box protein</fullName>
    </submittedName>
</protein>
<evidence type="ECO:0000313" key="2">
    <source>
        <dbReference type="EMBL" id="KAL1189804.1"/>
    </source>
</evidence>
<reference evidence="2 3" key="1">
    <citation type="submission" date="2024-04" db="EMBL/GenBank/DDBJ databases">
        <title>Genome assembly C_amara_ONT_v2.</title>
        <authorList>
            <person name="Yant L."/>
            <person name="Moore C."/>
            <person name="Slenker M."/>
        </authorList>
    </citation>
    <scope>NUCLEOTIDE SEQUENCE [LARGE SCALE GENOMIC DNA]</scope>
    <source>
        <tissue evidence="2">Leaf</tissue>
    </source>
</reference>
<evidence type="ECO:0000259" key="1">
    <source>
        <dbReference type="SMART" id="SM00256"/>
    </source>
</evidence>
<organism evidence="2 3">
    <name type="scientific">Cardamine amara subsp. amara</name>
    <dbReference type="NCBI Taxonomy" id="228776"/>
    <lineage>
        <taxon>Eukaryota</taxon>
        <taxon>Viridiplantae</taxon>
        <taxon>Streptophyta</taxon>
        <taxon>Embryophyta</taxon>
        <taxon>Tracheophyta</taxon>
        <taxon>Spermatophyta</taxon>
        <taxon>Magnoliopsida</taxon>
        <taxon>eudicotyledons</taxon>
        <taxon>Gunneridae</taxon>
        <taxon>Pentapetalae</taxon>
        <taxon>rosids</taxon>
        <taxon>malvids</taxon>
        <taxon>Brassicales</taxon>
        <taxon>Brassicaceae</taxon>
        <taxon>Cardamineae</taxon>
        <taxon>Cardamine</taxon>
    </lineage>
</organism>
<dbReference type="Gene3D" id="1.20.1280.50">
    <property type="match status" value="1"/>
</dbReference>
<dbReference type="PANTHER" id="PTHR31111">
    <property type="entry name" value="BNAA05G37150D PROTEIN-RELATED"/>
    <property type="match status" value="1"/>
</dbReference>
<accession>A0ABD0ZHI3</accession>
<dbReference type="InterPro" id="IPR036047">
    <property type="entry name" value="F-box-like_dom_sf"/>
</dbReference>
<sequence>MERRKEHAKWIPFDLTREILLRLPAKSLMRFRCVSKLWASVTSDQDFINSFTTQSPIQRSCLILNLQKNDKKLFFSVSQHNNPEKYLLTLQKKKCYKSCFQIQSVHGLISFHYLHDIVIWNPTMRQYVTFPKPYKRKLTISYLGYDTIGNTYKLLSKSCSRTDEAYVLTLGTKESSWRKIKSIPTRYLPCKGICINGVLFYIVSDGFRIKIMSFDVRTEKFKLIQTHSCMHDDLTSKLSLVSYKGKLAWVILESCFYKLWVLEDAKNEEWSCKDFHLPFSPKDPIVKVNYFLSGVTNDGEFIYVSVSLQDKKIYVSYYDPKRNSNKRIKIERFEDEEFWLRNGCRDDGEFIGSLPNHIENLMSLKSIACSPSASFFRAF</sequence>
<dbReference type="EMBL" id="JBANAX010000888">
    <property type="protein sequence ID" value="KAL1189804.1"/>
    <property type="molecule type" value="Genomic_DNA"/>
</dbReference>
<dbReference type="AlphaFoldDB" id="A0ABD0ZHI3"/>
<name>A0ABD0ZHI3_CARAN</name>
<keyword evidence="3" id="KW-1185">Reference proteome</keyword>
<dbReference type="InterPro" id="IPR013187">
    <property type="entry name" value="F-box-assoc_dom_typ3"/>
</dbReference>
<dbReference type="Pfam" id="PF08268">
    <property type="entry name" value="FBA_3"/>
    <property type="match status" value="1"/>
</dbReference>
<dbReference type="Proteomes" id="UP001558713">
    <property type="component" value="Unassembled WGS sequence"/>
</dbReference>
<dbReference type="CDD" id="cd22157">
    <property type="entry name" value="F-box_AtFBW1-like"/>
    <property type="match status" value="1"/>
</dbReference>